<dbReference type="AlphaFoldDB" id="A0A8J5ER96"/>
<dbReference type="GO" id="GO:0008270">
    <property type="term" value="F:zinc ion binding"/>
    <property type="evidence" value="ECO:0007669"/>
    <property type="project" value="UniProtKB-KW"/>
</dbReference>
<proteinExistence type="predicted"/>
<evidence type="ECO:0000256" key="1">
    <source>
        <dbReference type="PROSITE-ProRule" id="PRU00047"/>
    </source>
</evidence>
<feature type="region of interest" description="Disordered" evidence="2">
    <location>
        <begin position="1"/>
        <end position="22"/>
    </location>
</feature>
<dbReference type="Gene3D" id="4.10.60.10">
    <property type="entry name" value="Zinc finger, CCHC-type"/>
    <property type="match status" value="1"/>
</dbReference>
<dbReference type="PROSITE" id="PS50158">
    <property type="entry name" value="ZF_CCHC"/>
    <property type="match status" value="1"/>
</dbReference>
<dbReference type="PANTHER" id="PTHR33325:SF11">
    <property type="entry name" value="COLD SHOCK DOMAIN-CONTAINING PROTEIN 4-LIKE"/>
    <property type="match status" value="1"/>
</dbReference>
<dbReference type="EMBL" id="JACMSC010000020">
    <property type="protein sequence ID" value="KAG6471398.1"/>
    <property type="molecule type" value="Genomic_DNA"/>
</dbReference>
<evidence type="ECO:0000313" key="5">
    <source>
        <dbReference type="Proteomes" id="UP000734854"/>
    </source>
</evidence>
<keyword evidence="1" id="KW-0863">Zinc-finger</keyword>
<name>A0A8J5ER96_ZINOF</name>
<dbReference type="InterPro" id="IPR036875">
    <property type="entry name" value="Znf_CCHC_sf"/>
</dbReference>
<dbReference type="PANTHER" id="PTHR33325">
    <property type="entry name" value="ZINC FINGER, CCHC-TYPE-RELATED"/>
    <property type="match status" value="1"/>
</dbReference>
<dbReference type="SUPFAM" id="SSF57756">
    <property type="entry name" value="Retrovirus zinc finger-like domains"/>
    <property type="match status" value="1"/>
</dbReference>
<keyword evidence="5" id="KW-1185">Reference proteome</keyword>
<keyword evidence="1" id="KW-0479">Metal-binding</keyword>
<reference evidence="4 5" key="1">
    <citation type="submission" date="2020-08" db="EMBL/GenBank/DDBJ databases">
        <title>Plant Genome Project.</title>
        <authorList>
            <person name="Zhang R.-G."/>
        </authorList>
    </citation>
    <scope>NUCLEOTIDE SEQUENCE [LARGE SCALE GENOMIC DNA]</scope>
    <source>
        <tissue evidence="4">Rhizome</tissue>
    </source>
</reference>
<evidence type="ECO:0000313" key="4">
    <source>
        <dbReference type="EMBL" id="KAG6471398.1"/>
    </source>
</evidence>
<gene>
    <name evidence="4" type="ORF">ZIOFF_068839</name>
</gene>
<dbReference type="GO" id="GO:0003676">
    <property type="term" value="F:nucleic acid binding"/>
    <property type="evidence" value="ECO:0007669"/>
    <property type="project" value="InterPro"/>
</dbReference>
<feature type="compositionally biased region" description="Basic and acidic residues" evidence="2">
    <location>
        <begin position="410"/>
        <end position="423"/>
    </location>
</feature>
<evidence type="ECO:0000259" key="3">
    <source>
        <dbReference type="PROSITE" id="PS50158"/>
    </source>
</evidence>
<feature type="domain" description="CCHC-type" evidence="3">
    <location>
        <begin position="465"/>
        <end position="479"/>
    </location>
</feature>
<keyword evidence="1" id="KW-0862">Zinc</keyword>
<dbReference type="Proteomes" id="UP000734854">
    <property type="component" value="Unassembled WGS sequence"/>
</dbReference>
<feature type="region of interest" description="Disordered" evidence="2">
    <location>
        <begin position="373"/>
        <end position="463"/>
    </location>
</feature>
<evidence type="ECO:0000256" key="2">
    <source>
        <dbReference type="SAM" id="MobiDB-lite"/>
    </source>
</evidence>
<protein>
    <recommendedName>
        <fullName evidence="3">CCHC-type domain-containing protein</fullName>
    </recommendedName>
</protein>
<accession>A0A8J5ER96</accession>
<feature type="compositionally biased region" description="Polar residues" evidence="2">
    <location>
        <begin position="424"/>
        <end position="454"/>
    </location>
</feature>
<dbReference type="InterPro" id="IPR001878">
    <property type="entry name" value="Znf_CCHC"/>
</dbReference>
<comment type="caution">
    <text evidence="4">The sequence shown here is derived from an EMBL/GenBank/DDBJ whole genome shotgun (WGS) entry which is preliminary data.</text>
</comment>
<organism evidence="4 5">
    <name type="scientific">Zingiber officinale</name>
    <name type="common">Ginger</name>
    <name type="synonym">Amomum zingiber</name>
    <dbReference type="NCBI Taxonomy" id="94328"/>
    <lineage>
        <taxon>Eukaryota</taxon>
        <taxon>Viridiplantae</taxon>
        <taxon>Streptophyta</taxon>
        <taxon>Embryophyta</taxon>
        <taxon>Tracheophyta</taxon>
        <taxon>Spermatophyta</taxon>
        <taxon>Magnoliopsida</taxon>
        <taxon>Liliopsida</taxon>
        <taxon>Zingiberales</taxon>
        <taxon>Zingiberaceae</taxon>
        <taxon>Zingiber</taxon>
    </lineage>
</organism>
<sequence>MQRRQEQGTYMDRKSADNRDRKRDIGFETKRCGCDNTLLEVEDNEKDINGAVERQEKSRRIQFLLTRDCRRTGTENGREDRWLELFGWIAEDCSSAFQLRVLGFGKTIRRLDETAGTEIGFDRTNHVTLDMVGESTNHCDLPFWFDPKIRDETAGTEIGFDRTNHVTLDMVGESTNHCDLPFWFDPKISLWLLTFREKNYLSWILDAEIHLDAMGLGDTIKDGNKESLQNRAKAMIFIRHHLHEALKIEYLTIKDPLELWNNLKEKYSHYKTVILPNARYEWIHLRLQDFKSVSEYNSAMFRISSKLKLCGEKITDEDMLEKTYSTFHASNMLLQQQYREKGFKKYSELITCLLVAEQNNELLMKNHEIRPTGASPIPEVNEITGKNDKRQHRQKFNHGRGRGRGRGRRYRNDRSEENHDGYNKRNTTTHQKWVNNNVHQKWTNDNGKRVQSGQDNDEKKSENSCYRCDMKGHWSRTCRTPKYFIDLYQASLKGKTKDIETNVVFQDNNTIVGPSMTTHLDVSDFFTDPDGGIDNLTGNEDIYGNV</sequence>
<feature type="compositionally biased region" description="Basic residues" evidence="2">
    <location>
        <begin position="389"/>
        <end position="409"/>
    </location>
</feature>